<organism evidence="8 9">
    <name type="scientific">Actinokineospora fastidiosa</name>
    <dbReference type="NCBI Taxonomy" id="1816"/>
    <lineage>
        <taxon>Bacteria</taxon>
        <taxon>Bacillati</taxon>
        <taxon>Actinomycetota</taxon>
        <taxon>Actinomycetes</taxon>
        <taxon>Pseudonocardiales</taxon>
        <taxon>Pseudonocardiaceae</taxon>
        <taxon>Actinokineospora</taxon>
    </lineage>
</organism>
<keyword evidence="4" id="KW-0326">Glycosidase</keyword>
<dbReference type="PANTHER" id="PTHR34142:SF1">
    <property type="entry name" value="GLYCOSIDE HYDROLASE FAMILY 5 DOMAIN-CONTAINING PROTEIN"/>
    <property type="match status" value="1"/>
</dbReference>
<reference evidence="8" key="2">
    <citation type="submission" date="2020-09" db="EMBL/GenBank/DDBJ databases">
        <authorList>
            <person name="Sun Q."/>
            <person name="Ohkuma M."/>
        </authorList>
    </citation>
    <scope>NUCLEOTIDE SEQUENCE</scope>
    <source>
        <strain evidence="8">JCM 3276</strain>
    </source>
</reference>
<keyword evidence="6" id="KW-0732">Signal</keyword>
<dbReference type="PROSITE" id="PS50022">
    <property type="entry name" value="FA58C_3"/>
    <property type="match status" value="1"/>
</dbReference>
<evidence type="ECO:0000256" key="6">
    <source>
        <dbReference type="SAM" id="SignalP"/>
    </source>
</evidence>
<feature type="signal peptide" evidence="6">
    <location>
        <begin position="1"/>
        <end position="27"/>
    </location>
</feature>
<dbReference type="InterPro" id="IPR017853">
    <property type="entry name" value="GH"/>
</dbReference>
<feature type="compositionally biased region" description="Polar residues" evidence="5">
    <location>
        <begin position="357"/>
        <end position="367"/>
    </location>
</feature>
<name>A0A918LH98_9PSEU</name>
<dbReference type="Gene3D" id="2.60.120.260">
    <property type="entry name" value="Galactose-binding domain-like"/>
    <property type="match status" value="1"/>
</dbReference>
<dbReference type="GO" id="GO:0000272">
    <property type="term" value="P:polysaccharide catabolic process"/>
    <property type="evidence" value="ECO:0007669"/>
    <property type="project" value="InterPro"/>
</dbReference>
<dbReference type="AlphaFoldDB" id="A0A918LH98"/>
<dbReference type="Pfam" id="PF22633">
    <property type="entry name" value="F5_F8_type_C_2"/>
    <property type="match status" value="1"/>
</dbReference>
<dbReference type="Proteomes" id="UP000660680">
    <property type="component" value="Unassembled WGS sequence"/>
</dbReference>
<proteinExistence type="predicted"/>
<evidence type="ECO:0000256" key="1">
    <source>
        <dbReference type="ARBA" id="ARBA00000966"/>
    </source>
</evidence>
<dbReference type="Gene3D" id="3.60.21.10">
    <property type="match status" value="1"/>
</dbReference>
<feature type="region of interest" description="Disordered" evidence="5">
    <location>
        <begin position="333"/>
        <end position="375"/>
    </location>
</feature>
<evidence type="ECO:0000313" key="8">
    <source>
        <dbReference type="EMBL" id="GGS49072.1"/>
    </source>
</evidence>
<keyword evidence="3" id="KW-0378">Hydrolase</keyword>
<dbReference type="InterPro" id="IPR029052">
    <property type="entry name" value="Metallo-depent_PP-like"/>
</dbReference>
<comment type="catalytic activity">
    <reaction evidence="1">
        <text>Endohydrolysis of (1-&gt;4)-beta-D-glucosidic linkages in cellulose, lichenin and cereal beta-D-glucans.</text>
        <dbReference type="EC" id="3.2.1.4"/>
    </reaction>
</comment>
<evidence type="ECO:0000313" key="9">
    <source>
        <dbReference type="Proteomes" id="UP000660680"/>
    </source>
</evidence>
<feature type="chain" id="PRO_5037711276" description="cellulase" evidence="6">
    <location>
        <begin position="28"/>
        <end position="750"/>
    </location>
</feature>
<sequence length="750" mass="83014">MSRRRWTSLLALPLIALSIPVVSGAQAAETAATPVAANGQLRVCGVKLCNEQNRPVQLRGMSTHGIQWYADCVNDASIDALAHDWGADVMRISMYVQEGGYETDPAGFTNRVSSIIDEVTARGMYAIVDWHMLSPGDPHYNLSRAKTFFTEIARRHNGNKNLLYEIANEPSGVSWSRIKSYAEQLIPVIRAVDPETPILVGTRAWSSLGVSEGATETEVVNNPVNASNIMYTFHFYAASHRDEYLNALSRAADRIPMFVTEFGTQDYAGEGPNDFAMAQRYLDLMARKQISWTNWNYSDDHRSGAVFTEGTCPSGPYTGTTRLKEAGKWVRDRVREGGTPGDPPGDAPLISRGKPVTASSVEMSSLTPDKAVDGSTTTRWASAEGIDPQWIRVDLGSGSTVSRVRLNWETAYARAYRVEISADGTNWTRLATETAGNGGIDDWTNLSGSGRYLRVYGTVRGTQWGYSLWELEVYGASAPSTGAFTVVGAGDIADQCTASQSTCMHFKTAARAEAINPAFYITMGDNQYDDAHIEDFRAYYDKSWGRFKAKTFPVPGNHEAYDDWENQDERAYREYFGSRATPQGKMWYSYNHGNWHFIALNSNRFDEREQLDWLRADLAANTRQCVAAYFHHPLFSSGDHGNDPVSRPVWQLLRNANVELVLSGHDHHYERFAPQNPDGSADPNGIVEVIGGTGGKDLYGAGDSVQDNSVTRIWDRFGVVRLDFTDTTFRVSFVDVDGAVRDAGPTQSCH</sequence>
<dbReference type="EMBL" id="BMRB01000005">
    <property type="protein sequence ID" value="GGS49072.1"/>
    <property type="molecule type" value="Genomic_DNA"/>
</dbReference>
<dbReference type="InterPro" id="IPR008979">
    <property type="entry name" value="Galactose-bd-like_sf"/>
</dbReference>
<evidence type="ECO:0000256" key="5">
    <source>
        <dbReference type="SAM" id="MobiDB-lite"/>
    </source>
</evidence>
<evidence type="ECO:0000256" key="2">
    <source>
        <dbReference type="ARBA" id="ARBA00012601"/>
    </source>
</evidence>
<dbReference type="PROSITE" id="PS00659">
    <property type="entry name" value="GLYCOSYL_HYDROL_F5"/>
    <property type="match status" value="1"/>
</dbReference>
<accession>A0A918LH98</accession>
<dbReference type="SUPFAM" id="SSF51445">
    <property type="entry name" value="(Trans)glycosidases"/>
    <property type="match status" value="1"/>
</dbReference>
<gene>
    <name evidence="8" type="ORF">GCM10010171_50220</name>
</gene>
<dbReference type="GO" id="GO:0008810">
    <property type="term" value="F:cellulase activity"/>
    <property type="evidence" value="ECO:0007669"/>
    <property type="project" value="UniProtKB-EC"/>
</dbReference>
<dbReference type="PANTHER" id="PTHR34142">
    <property type="entry name" value="ENDO-BETA-1,4-GLUCANASE A"/>
    <property type="match status" value="1"/>
</dbReference>
<dbReference type="InterPro" id="IPR001547">
    <property type="entry name" value="Glyco_hydro_5"/>
</dbReference>
<evidence type="ECO:0000256" key="3">
    <source>
        <dbReference type="ARBA" id="ARBA00022801"/>
    </source>
</evidence>
<dbReference type="InterPro" id="IPR004843">
    <property type="entry name" value="Calcineurin-like_PHP"/>
</dbReference>
<dbReference type="Pfam" id="PF00149">
    <property type="entry name" value="Metallophos"/>
    <property type="match status" value="1"/>
</dbReference>
<reference evidence="8" key="1">
    <citation type="journal article" date="2014" name="Int. J. Syst. Evol. Microbiol.">
        <title>Complete genome sequence of Corynebacterium casei LMG S-19264T (=DSM 44701T), isolated from a smear-ripened cheese.</title>
        <authorList>
            <consortium name="US DOE Joint Genome Institute (JGI-PGF)"/>
            <person name="Walter F."/>
            <person name="Albersmeier A."/>
            <person name="Kalinowski J."/>
            <person name="Ruckert C."/>
        </authorList>
    </citation>
    <scope>NUCLEOTIDE SEQUENCE</scope>
    <source>
        <strain evidence="8">JCM 3276</strain>
    </source>
</reference>
<dbReference type="SUPFAM" id="SSF56300">
    <property type="entry name" value="Metallo-dependent phosphatases"/>
    <property type="match status" value="1"/>
</dbReference>
<protein>
    <recommendedName>
        <fullName evidence="2">cellulase</fullName>
        <ecNumber evidence="2">3.2.1.4</ecNumber>
    </recommendedName>
</protein>
<evidence type="ECO:0000256" key="4">
    <source>
        <dbReference type="ARBA" id="ARBA00023295"/>
    </source>
</evidence>
<dbReference type="InterPro" id="IPR018087">
    <property type="entry name" value="Glyco_hydro_5_CS"/>
</dbReference>
<evidence type="ECO:0000259" key="7">
    <source>
        <dbReference type="PROSITE" id="PS50022"/>
    </source>
</evidence>
<dbReference type="RefSeq" id="WP_189213045.1">
    <property type="nucleotide sequence ID" value="NZ_BMRB01000005.1"/>
</dbReference>
<dbReference type="Pfam" id="PF00150">
    <property type="entry name" value="Cellulase"/>
    <property type="match status" value="1"/>
</dbReference>
<dbReference type="EC" id="3.2.1.4" evidence="2"/>
<dbReference type="InterPro" id="IPR000421">
    <property type="entry name" value="FA58C"/>
</dbReference>
<comment type="caution">
    <text evidence="8">The sequence shown here is derived from an EMBL/GenBank/DDBJ whole genome shotgun (WGS) entry which is preliminary data.</text>
</comment>
<dbReference type="Gene3D" id="3.20.20.80">
    <property type="entry name" value="Glycosidases"/>
    <property type="match status" value="1"/>
</dbReference>
<keyword evidence="9" id="KW-1185">Reference proteome</keyword>
<feature type="domain" description="F5/8 type C" evidence="7">
    <location>
        <begin position="337"/>
        <end position="476"/>
    </location>
</feature>
<dbReference type="SUPFAM" id="SSF49785">
    <property type="entry name" value="Galactose-binding domain-like"/>
    <property type="match status" value="1"/>
</dbReference>